<dbReference type="RefSeq" id="WP_075896529.1">
    <property type="nucleotide sequence ID" value="NZ_MKZS01000001.1"/>
</dbReference>
<sequence>MKEKILINDLETRPSQETDLLKLLEKDDQKKVKGGSPVVDLSRCQFEVIKEGYSVVRGRRVRVVAVRFIC</sequence>
<evidence type="ECO:0000313" key="1">
    <source>
        <dbReference type="EMBL" id="OLT58236.1"/>
    </source>
</evidence>
<dbReference type="EMBL" id="MKZS01000001">
    <property type="protein sequence ID" value="OLT58236.1"/>
    <property type="molecule type" value="Genomic_DNA"/>
</dbReference>
<comment type="caution">
    <text evidence="1">The sequence shown here is derived from an EMBL/GenBank/DDBJ whole genome shotgun (WGS) entry which is preliminary data.</text>
</comment>
<dbReference type="AlphaFoldDB" id="A0A1U7MX01"/>
<keyword evidence="2" id="KW-1185">Reference proteome</keyword>
<reference evidence="1 2" key="1">
    <citation type="submission" date="2016-10" db="EMBL/GenBank/DDBJ databases">
        <title>Comparative genomics uncovers the prolific and rare metabolic potential of the cyanobacterial genus Moorea.</title>
        <authorList>
            <person name="Leao T."/>
            <person name="Castelao G."/>
            <person name="Korobeynikov A."/>
            <person name="Monroe E.A."/>
            <person name="Podell S."/>
            <person name="Glukhov E."/>
            <person name="Allen E."/>
            <person name="Gerwick W.H."/>
            <person name="Gerwick L."/>
        </authorList>
    </citation>
    <scope>NUCLEOTIDE SEQUENCE [LARGE SCALE GENOMIC DNA]</scope>
    <source>
        <strain evidence="1 2">PNG5-198</strain>
    </source>
</reference>
<organism evidence="1 2">
    <name type="scientific">Moorena bouillonii PNG</name>
    <dbReference type="NCBI Taxonomy" id="568701"/>
    <lineage>
        <taxon>Bacteria</taxon>
        <taxon>Bacillati</taxon>
        <taxon>Cyanobacteriota</taxon>
        <taxon>Cyanophyceae</taxon>
        <taxon>Coleofasciculales</taxon>
        <taxon>Coleofasciculaceae</taxon>
        <taxon>Moorena</taxon>
    </lineage>
</organism>
<name>A0A1U7MX01_9CYAN</name>
<evidence type="ECO:0000313" key="2">
    <source>
        <dbReference type="Proteomes" id="UP000186657"/>
    </source>
</evidence>
<proteinExistence type="predicted"/>
<protein>
    <submittedName>
        <fullName evidence="1">Uncharacterized protein</fullName>
    </submittedName>
</protein>
<gene>
    <name evidence="1" type="ORF">BJP37_03410</name>
</gene>
<dbReference type="Proteomes" id="UP000186657">
    <property type="component" value="Unassembled WGS sequence"/>
</dbReference>
<accession>A0A1U7MX01</accession>